<evidence type="ECO:0000313" key="11">
    <source>
        <dbReference type="Proteomes" id="UP000198584"/>
    </source>
</evidence>
<keyword evidence="3" id="KW-0540">Nuclease</keyword>
<evidence type="ECO:0000256" key="4">
    <source>
        <dbReference type="ARBA" id="ARBA00022723"/>
    </source>
</evidence>
<evidence type="ECO:0000256" key="7">
    <source>
        <dbReference type="ARBA" id="ARBA00022833"/>
    </source>
</evidence>
<keyword evidence="6" id="KW-0378">Hydrolase</keyword>
<dbReference type="OrthoDB" id="9805666at2"/>
<dbReference type="GO" id="GO:0008081">
    <property type="term" value="F:phosphoric diester hydrolase activity"/>
    <property type="evidence" value="ECO:0007669"/>
    <property type="project" value="TreeGrafter"/>
</dbReference>
<dbReference type="InterPro" id="IPR036237">
    <property type="entry name" value="Xyl_isomerase-like_sf"/>
</dbReference>
<feature type="domain" description="Xylose isomerase-like TIM barrel" evidence="9">
    <location>
        <begin position="18"/>
        <end position="271"/>
    </location>
</feature>
<dbReference type="STRING" id="571932.SAMN05421743_11247"/>
<evidence type="ECO:0000313" key="10">
    <source>
        <dbReference type="EMBL" id="SEA99113.1"/>
    </source>
</evidence>
<accession>A0A1H4FP08</accession>
<evidence type="ECO:0000256" key="3">
    <source>
        <dbReference type="ARBA" id="ARBA00022722"/>
    </source>
</evidence>
<dbReference type="GO" id="GO:0008270">
    <property type="term" value="F:zinc ion binding"/>
    <property type="evidence" value="ECO:0007669"/>
    <property type="project" value="InterPro"/>
</dbReference>
<protein>
    <submittedName>
        <fullName evidence="10">Deoxyribonuclease-4</fullName>
    </submittedName>
</protein>
<evidence type="ECO:0000259" key="9">
    <source>
        <dbReference type="Pfam" id="PF01261"/>
    </source>
</evidence>
<dbReference type="GO" id="GO:0003677">
    <property type="term" value="F:DNA binding"/>
    <property type="evidence" value="ECO:0007669"/>
    <property type="project" value="InterPro"/>
</dbReference>
<dbReference type="Proteomes" id="UP000198584">
    <property type="component" value="Unassembled WGS sequence"/>
</dbReference>
<name>A0A1H4FP08_9BACI</name>
<dbReference type="SMART" id="SM00518">
    <property type="entry name" value="AP2Ec"/>
    <property type="match status" value="1"/>
</dbReference>
<dbReference type="InterPro" id="IPR013022">
    <property type="entry name" value="Xyl_isomerase-like_TIM-brl"/>
</dbReference>
<dbReference type="PROSITE" id="PS51432">
    <property type="entry name" value="AP_NUCLEASE_F2_4"/>
    <property type="match status" value="1"/>
</dbReference>
<dbReference type="SUPFAM" id="SSF51658">
    <property type="entry name" value="Xylose isomerase-like"/>
    <property type="match status" value="1"/>
</dbReference>
<evidence type="ECO:0000256" key="1">
    <source>
        <dbReference type="ARBA" id="ARBA00001947"/>
    </source>
</evidence>
<dbReference type="GO" id="GO:0003906">
    <property type="term" value="F:DNA-(apurinic or apyrimidinic site) endonuclease activity"/>
    <property type="evidence" value="ECO:0007669"/>
    <property type="project" value="TreeGrafter"/>
</dbReference>
<proteinExistence type="inferred from homology"/>
<dbReference type="GO" id="GO:0006284">
    <property type="term" value="P:base-excision repair"/>
    <property type="evidence" value="ECO:0007669"/>
    <property type="project" value="TreeGrafter"/>
</dbReference>
<keyword evidence="11" id="KW-1185">Reference proteome</keyword>
<keyword evidence="8" id="KW-0234">DNA repair</keyword>
<evidence type="ECO:0000256" key="5">
    <source>
        <dbReference type="ARBA" id="ARBA00022763"/>
    </source>
</evidence>
<evidence type="ECO:0000256" key="8">
    <source>
        <dbReference type="ARBA" id="ARBA00023204"/>
    </source>
</evidence>
<dbReference type="AlphaFoldDB" id="A0A1H4FP08"/>
<gene>
    <name evidence="10" type="ORF">SAMN05421743_11247</name>
</gene>
<dbReference type="Gene3D" id="3.20.20.150">
    <property type="entry name" value="Divalent-metal-dependent TIM barrel enzymes"/>
    <property type="match status" value="1"/>
</dbReference>
<dbReference type="Pfam" id="PF01261">
    <property type="entry name" value="AP_endonuc_2"/>
    <property type="match status" value="1"/>
</dbReference>
<dbReference type="InterPro" id="IPR018246">
    <property type="entry name" value="AP_endonuc_F2_Zn_BS"/>
</dbReference>
<evidence type="ECO:0000256" key="6">
    <source>
        <dbReference type="ARBA" id="ARBA00022801"/>
    </source>
</evidence>
<comment type="similarity">
    <text evidence="2">Belongs to the AP endonuclease 2 family.</text>
</comment>
<dbReference type="NCBIfam" id="TIGR00587">
    <property type="entry name" value="nfo"/>
    <property type="match status" value="1"/>
</dbReference>
<keyword evidence="4" id="KW-0479">Metal-binding</keyword>
<reference evidence="10 11" key="1">
    <citation type="submission" date="2016-10" db="EMBL/GenBank/DDBJ databases">
        <authorList>
            <person name="de Groot N.N."/>
        </authorList>
    </citation>
    <scope>NUCLEOTIDE SEQUENCE [LARGE SCALE GENOMIC DNA]</scope>
    <source>
        <strain evidence="10 11">CCM7597</strain>
    </source>
</reference>
<keyword evidence="5" id="KW-0227">DNA damage</keyword>
<dbReference type="PROSITE" id="PS00730">
    <property type="entry name" value="AP_NUCLEASE_F2_2"/>
    <property type="match status" value="1"/>
</dbReference>
<dbReference type="InterPro" id="IPR001719">
    <property type="entry name" value="AP_endonuc_2"/>
</dbReference>
<dbReference type="PANTHER" id="PTHR21445:SF0">
    <property type="entry name" value="APURINIC-APYRIMIDINIC ENDONUCLEASE"/>
    <property type="match status" value="1"/>
</dbReference>
<comment type="cofactor">
    <cofactor evidence="1">
        <name>Zn(2+)</name>
        <dbReference type="ChEBI" id="CHEBI:29105"/>
    </cofactor>
</comment>
<sequence>MKFGSHVSIRDGYLGAAKQAAAMNAAAFQYFPKNPRSLSVKAFHQDDARLCREFCMEKGIVSVSHTPYPTSLTPADNAKRKQVVESLLNDLEITDACGSIGVVVHFGKRIDDGEPLVSYQLMIAVLNEVLSQWDGGCKILLENNAGKPGSMGTTLEELVQVRSLCDQPERIAFCLDTCHAFASGLWNGDNWNEVLEKGMELDYFNHLEAIHFNNSKYDTGSGKDRHANILGEDGYITEEQFDQLITTPQLADLPFILETPKETSTHEAEIKQLQNKWGAE</sequence>
<dbReference type="RefSeq" id="WP_093045639.1">
    <property type="nucleotide sequence ID" value="NZ_FNQR01000012.1"/>
</dbReference>
<keyword evidence="7" id="KW-0862">Zinc</keyword>
<evidence type="ECO:0000256" key="2">
    <source>
        <dbReference type="ARBA" id="ARBA00005340"/>
    </source>
</evidence>
<organism evidence="10 11">
    <name type="scientific">Thalassobacillus cyri</name>
    <dbReference type="NCBI Taxonomy" id="571932"/>
    <lineage>
        <taxon>Bacteria</taxon>
        <taxon>Bacillati</taxon>
        <taxon>Bacillota</taxon>
        <taxon>Bacilli</taxon>
        <taxon>Bacillales</taxon>
        <taxon>Bacillaceae</taxon>
        <taxon>Thalassobacillus</taxon>
    </lineage>
</organism>
<dbReference type="PANTHER" id="PTHR21445">
    <property type="entry name" value="ENDONUCLEASE IV ENDODEOXYRIBONUCLEASE IV"/>
    <property type="match status" value="1"/>
</dbReference>
<dbReference type="EMBL" id="FNQR01000012">
    <property type="protein sequence ID" value="SEA99113.1"/>
    <property type="molecule type" value="Genomic_DNA"/>
</dbReference>